<organism evidence="2 3">
    <name type="scientific">Candidatus Zymogenus saltonus</name>
    <dbReference type="NCBI Taxonomy" id="2844893"/>
    <lineage>
        <taxon>Bacteria</taxon>
        <taxon>Deltaproteobacteria</taxon>
        <taxon>Candidatus Zymogenia</taxon>
        <taxon>Candidatus Zymogeniales</taxon>
        <taxon>Candidatus Zymogenaceae</taxon>
        <taxon>Candidatus Zymogenus</taxon>
    </lineage>
</organism>
<reference evidence="2" key="2">
    <citation type="submission" date="2021-01" db="EMBL/GenBank/DDBJ databases">
        <authorList>
            <person name="Hahn C.R."/>
            <person name="Youssef N.H."/>
            <person name="Elshahed M."/>
        </authorList>
    </citation>
    <scope>NUCLEOTIDE SEQUENCE</scope>
    <source>
        <strain evidence="2">Zod_Metabat.24</strain>
    </source>
</reference>
<dbReference type="GO" id="GO:0008168">
    <property type="term" value="F:methyltransferase activity"/>
    <property type="evidence" value="ECO:0007669"/>
    <property type="project" value="UniProtKB-KW"/>
</dbReference>
<dbReference type="InterPro" id="IPR029063">
    <property type="entry name" value="SAM-dependent_MTases_sf"/>
</dbReference>
<dbReference type="PANTHER" id="PTHR43861">
    <property type="entry name" value="TRANS-ACONITATE 2-METHYLTRANSFERASE-RELATED"/>
    <property type="match status" value="1"/>
</dbReference>
<protein>
    <submittedName>
        <fullName evidence="2">Class I SAM-dependent methyltransferase</fullName>
    </submittedName>
</protein>
<dbReference type="InterPro" id="IPR025714">
    <property type="entry name" value="Methyltranfer_dom"/>
</dbReference>
<sequence length="254" mass="28944">MENDLMKKNKKLELFKELINSDYKTRTLNSYADVQYRMNKILKDIGFVDKEILDIGCGKGLASIYLALNGAKNVIGIEPMLEGSSENSLYTFEKNIKEMELANCKAENATFQDFSAKPESFDIILSINSINHLNETLCAMIHNNEKAREYYLSQMKKAYGLIRPGGVFIIADCSCHNLFSQLSKIGIRNPMAPSIDWSIHQSPKTWHKVLLSAGFSKSSHWWHVPYRLSGFERLLSNPTAAWLTTSYFVIHAYK</sequence>
<accession>A0A9D8KG53</accession>
<dbReference type="CDD" id="cd02440">
    <property type="entry name" value="AdoMet_MTases"/>
    <property type="match status" value="1"/>
</dbReference>
<keyword evidence="2" id="KW-0489">Methyltransferase</keyword>
<dbReference type="Gene3D" id="3.40.50.150">
    <property type="entry name" value="Vaccinia Virus protein VP39"/>
    <property type="match status" value="1"/>
</dbReference>
<dbReference type="EMBL" id="JAFGIX010000067">
    <property type="protein sequence ID" value="MBN1574131.1"/>
    <property type="molecule type" value="Genomic_DNA"/>
</dbReference>
<reference evidence="2" key="1">
    <citation type="journal article" date="2021" name="Environ. Microbiol.">
        <title>Genomic characterization of three novel Desulfobacterota classes expand the metabolic and phylogenetic diversity of the phylum.</title>
        <authorList>
            <person name="Murphy C.L."/>
            <person name="Biggerstaff J."/>
            <person name="Eichhorn A."/>
            <person name="Ewing E."/>
            <person name="Shahan R."/>
            <person name="Soriano D."/>
            <person name="Stewart S."/>
            <person name="VanMol K."/>
            <person name="Walker R."/>
            <person name="Walters P."/>
            <person name="Elshahed M.S."/>
            <person name="Youssef N.H."/>
        </authorList>
    </citation>
    <scope>NUCLEOTIDE SEQUENCE</scope>
    <source>
        <strain evidence="2">Zod_Metabat.24</strain>
    </source>
</reference>
<evidence type="ECO:0000313" key="3">
    <source>
        <dbReference type="Proteomes" id="UP000809273"/>
    </source>
</evidence>
<keyword evidence="2" id="KW-0808">Transferase</keyword>
<feature type="domain" description="Methyltransferase" evidence="1">
    <location>
        <begin position="50"/>
        <end position="182"/>
    </location>
</feature>
<comment type="caution">
    <text evidence="2">The sequence shown here is derived from an EMBL/GenBank/DDBJ whole genome shotgun (WGS) entry which is preliminary data.</text>
</comment>
<name>A0A9D8KG53_9DELT</name>
<gene>
    <name evidence="2" type="ORF">JW984_13120</name>
</gene>
<dbReference type="GO" id="GO:0032259">
    <property type="term" value="P:methylation"/>
    <property type="evidence" value="ECO:0007669"/>
    <property type="project" value="UniProtKB-KW"/>
</dbReference>
<dbReference type="Pfam" id="PF13847">
    <property type="entry name" value="Methyltransf_31"/>
    <property type="match status" value="1"/>
</dbReference>
<evidence type="ECO:0000259" key="1">
    <source>
        <dbReference type="Pfam" id="PF13847"/>
    </source>
</evidence>
<dbReference type="Proteomes" id="UP000809273">
    <property type="component" value="Unassembled WGS sequence"/>
</dbReference>
<proteinExistence type="predicted"/>
<dbReference type="SUPFAM" id="SSF53335">
    <property type="entry name" value="S-adenosyl-L-methionine-dependent methyltransferases"/>
    <property type="match status" value="1"/>
</dbReference>
<dbReference type="AlphaFoldDB" id="A0A9D8KG53"/>
<evidence type="ECO:0000313" key="2">
    <source>
        <dbReference type="EMBL" id="MBN1574131.1"/>
    </source>
</evidence>